<keyword evidence="8" id="KW-0460">Magnesium</keyword>
<evidence type="ECO:0000256" key="6">
    <source>
        <dbReference type="ARBA" id="ARBA00022679"/>
    </source>
</evidence>
<comment type="similarity">
    <text evidence="2">Belongs to the protein prenyltransferase subunit alpha family.</text>
</comment>
<dbReference type="EC" id="2.5.1.58" evidence="4"/>
<proteinExistence type="inferred from homology"/>
<dbReference type="GO" id="GO:0005953">
    <property type="term" value="C:CAAX-protein geranylgeranyltransferase complex"/>
    <property type="evidence" value="ECO:0007669"/>
    <property type="project" value="TreeGrafter"/>
</dbReference>
<keyword evidence="5" id="KW-0637">Prenyltransferase</keyword>
<reference evidence="14" key="1">
    <citation type="submission" date="2020-01" db="EMBL/GenBank/DDBJ databases">
        <title>Development of genomics and gene disruption for Polysphondylium violaceum indicates a role for the polyketide synthase stlB in stalk morphogenesis.</title>
        <authorList>
            <person name="Narita B."/>
            <person name="Kawabe Y."/>
            <person name="Kin K."/>
            <person name="Saito T."/>
            <person name="Gibbs R."/>
            <person name="Kuspa A."/>
            <person name="Muzny D."/>
            <person name="Queller D."/>
            <person name="Richards S."/>
            <person name="Strassman J."/>
            <person name="Sucgang R."/>
            <person name="Worley K."/>
            <person name="Schaap P."/>
        </authorList>
    </citation>
    <scope>NUCLEOTIDE SEQUENCE</scope>
    <source>
        <strain evidence="14">QSvi11</strain>
    </source>
</reference>
<evidence type="ECO:0000313" key="14">
    <source>
        <dbReference type="EMBL" id="KAF2071917.1"/>
    </source>
</evidence>
<dbReference type="PROSITE" id="PS51147">
    <property type="entry name" value="PFTA"/>
    <property type="match status" value="5"/>
</dbReference>
<dbReference type="OrthoDB" id="272289at2759"/>
<gene>
    <name evidence="14" type="ORF">CYY_006774</name>
</gene>
<dbReference type="GO" id="GO:0005965">
    <property type="term" value="C:protein farnesyltransferase complex"/>
    <property type="evidence" value="ECO:0007669"/>
    <property type="project" value="TreeGrafter"/>
</dbReference>
<evidence type="ECO:0000256" key="2">
    <source>
        <dbReference type="ARBA" id="ARBA00006734"/>
    </source>
</evidence>
<evidence type="ECO:0000256" key="9">
    <source>
        <dbReference type="ARBA" id="ARBA00040965"/>
    </source>
</evidence>
<dbReference type="EMBL" id="AJWJ01000327">
    <property type="protein sequence ID" value="KAF2071917.1"/>
    <property type="molecule type" value="Genomic_DNA"/>
</dbReference>
<evidence type="ECO:0000313" key="15">
    <source>
        <dbReference type="Proteomes" id="UP000695562"/>
    </source>
</evidence>
<dbReference type="Gene3D" id="1.25.40.120">
    <property type="entry name" value="Protein prenylyltransferase"/>
    <property type="match status" value="1"/>
</dbReference>
<dbReference type="InterPro" id="IPR002088">
    <property type="entry name" value="Prenyl_trans_a"/>
</dbReference>
<dbReference type="Pfam" id="PF01239">
    <property type="entry name" value="PPTA"/>
    <property type="match status" value="5"/>
</dbReference>
<dbReference type="AlphaFoldDB" id="A0A8J4PRE7"/>
<evidence type="ECO:0000256" key="8">
    <source>
        <dbReference type="ARBA" id="ARBA00022842"/>
    </source>
</evidence>
<name>A0A8J4PRE7_9MYCE</name>
<comment type="caution">
    <text evidence="14">The sequence shown here is derived from an EMBL/GenBank/DDBJ whole genome shotgun (WGS) entry which is preliminary data.</text>
</comment>
<evidence type="ECO:0000256" key="11">
    <source>
        <dbReference type="ARBA" id="ARBA00042436"/>
    </source>
</evidence>
<keyword evidence="7" id="KW-0677">Repeat</keyword>
<evidence type="ECO:0000256" key="7">
    <source>
        <dbReference type="ARBA" id="ARBA00022737"/>
    </source>
</evidence>
<dbReference type="GO" id="GO:0004662">
    <property type="term" value="F:CAAX-protein geranylgeranyltransferase activity"/>
    <property type="evidence" value="ECO:0007669"/>
    <property type="project" value="UniProtKB-EC"/>
</dbReference>
<evidence type="ECO:0000256" key="12">
    <source>
        <dbReference type="ARBA" id="ARBA00043086"/>
    </source>
</evidence>
<evidence type="ECO:0000256" key="1">
    <source>
        <dbReference type="ARBA" id="ARBA00001946"/>
    </source>
</evidence>
<evidence type="ECO:0000256" key="3">
    <source>
        <dbReference type="ARBA" id="ARBA00012700"/>
    </source>
</evidence>
<evidence type="ECO:0000256" key="10">
    <source>
        <dbReference type="ARBA" id="ARBA00041392"/>
    </source>
</evidence>
<dbReference type="Proteomes" id="UP000695562">
    <property type="component" value="Unassembled WGS sequence"/>
</dbReference>
<dbReference type="GO" id="GO:0004660">
    <property type="term" value="F:protein farnesyltransferase activity"/>
    <property type="evidence" value="ECO:0007669"/>
    <property type="project" value="UniProtKB-EC"/>
</dbReference>
<evidence type="ECO:0000256" key="4">
    <source>
        <dbReference type="ARBA" id="ARBA00012702"/>
    </source>
</evidence>
<organism evidence="14 15">
    <name type="scientific">Polysphondylium violaceum</name>
    <dbReference type="NCBI Taxonomy" id="133409"/>
    <lineage>
        <taxon>Eukaryota</taxon>
        <taxon>Amoebozoa</taxon>
        <taxon>Evosea</taxon>
        <taxon>Eumycetozoa</taxon>
        <taxon>Dictyostelia</taxon>
        <taxon>Dictyosteliales</taxon>
        <taxon>Dictyosteliaceae</taxon>
        <taxon>Polysphondylium</taxon>
    </lineage>
</organism>
<comment type="cofactor">
    <cofactor evidence="1">
        <name>Mg(2+)</name>
        <dbReference type="ChEBI" id="CHEBI:18420"/>
    </cofactor>
</comment>
<dbReference type="PANTHER" id="PTHR11129:SF1">
    <property type="entry name" value="PROTEIN FARNESYLTRANSFERASE_GERANYLGERANYLTRANSFERASE TYPE-1 SUBUNIT ALPHA"/>
    <property type="match status" value="1"/>
</dbReference>
<dbReference type="SUPFAM" id="SSF48439">
    <property type="entry name" value="Protein prenylyltransferase"/>
    <property type="match status" value="1"/>
</dbReference>
<accession>A0A8J4PRE7</accession>
<evidence type="ECO:0000256" key="5">
    <source>
        <dbReference type="ARBA" id="ARBA00022602"/>
    </source>
</evidence>
<dbReference type="EC" id="2.5.1.59" evidence="3"/>
<protein>
    <recommendedName>
        <fullName evidence="9">Protein farnesyltransferase/geranylgeranyltransferase type-1 subunit alpha</fullName>
        <ecNumber evidence="4">2.5.1.58</ecNumber>
        <ecNumber evidence="3">2.5.1.59</ecNumber>
    </recommendedName>
    <alternativeName>
        <fullName evidence="12">CAAX farnesyltransferase subunit alpha</fullName>
    </alternativeName>
    <alternativeName>
        <fullName evidence="11">FTase-alpha</fullName>
    </alternativeName>
    <alternativeName>
        <fullName evidence="10">Ras proteins prenyltransferase subunit alpha</fullName>
    </alternativeName>
    <alternativeName>
        <fullName evidence="13">Type I protein geranyl-geranyltransferase subunit alpha</fullName>
    </alternativeName>
</protein>
<keyword evidence="6" id="KW-0808">Transferase</keyword>
<sequence>MTDYYTPFGEREEWNDVKPIEQNDGEHPICPIAYSEEFKDKMNYFRAILKSQEKSLRVIDLLNEIVEDNASNYTVWFYRREVLKAFEENKIDFDIEGEMEFLTDMSESDPKNYQVWNHRRFIFEHYFAHKDNGSEKEKEYLNNMLLSDSKNYHAWSHRQWLLKTFKQWSGELEYVDKLLSLDHRNNSAWNHRYFVLSNTLSFPFGKDIIDREIEYSLRSIKLSPNNESPWSYLRGLFKNQKISDYPELLVTLKELKAKYIGCSHVNSLIIDIYEEQSTKDSLEQALVLCKLLSSTVDQIHQKYWNYKHSSIEKQLLAIK</sequence>
<dbReference type="PANTHER" id="PTHR11129">
    <property type="entry name" value="PROTEIN FARNESYLTRANSFERASE ALPHA SUBUNIT/RAB GERANYLGERANYL TRANSFERASE ALPHA SUBUNIT"/>
    <property type="match status" value="1"/>
</dbReference>
<keyword evidence="15" id="KW-1185">Reference proteome</keyword>
<evidence type="ECO:0000256" key="13">
    <source>
        <dbReference type="ARBA" id="ARBA00043219"/>
    </source>
</evidence>